<evidence type="ECO:0000313" key="2">
    <source>
        <dbReference type="EMBL" id="TRM69859.1"/>
    </source>
</evidence>
<accession>A0A550CYJ7</accession>
<sequence length="307" mass="35171">MAYWMAQVGVKLEPRMMGIFLKYQFYKHWDNFPDQQEVILEQSYAIQKMLDNALAGEYLHNGSAMIIDRQLRIAEKREEPLKGECLPGRMMQHFYHDQLLNLHSQRGARSDRQQSVFNNPPDKVRRSWFITFFGAALFWAPSHHLAGLNNMWVDKLLAKQPWNLLVSTLLREWDGHRLVATILITANVSFLGVNDLPSDGIVKIACFLSTISSSTSFVLITALEGRIRNMESLHNIVKAQAWLNLLNNENIGLEILAVLLGLPYGLTIMVFFTIAFMSYCMHDVKSITAIIVGTVLLWHLVILIWSL</sequence>
<gene>
    <name evidence="2" type="ORF">BD626DRAFT_563572</name>
</gene>
<feature type="transmembrane region" description="Helical" evidence="1">
    <location>
        <begin position="287"/>
        <end position="306"/>
    </location>
</feature>
<dbReference type="OrthoDB" id="2657661at2759"/>
<dbReference type="EMBL" id="VDMD01000001">
    <property type="protein sequence ID" value="TRM69859.1"/>
    <property type="molecule type" value="Genomic_DNA"/>
</dbReference>
<keyword evidence="1" id="KW-0812">Transmembrane</keyword>
<reference evidence="2 3" key="1">
    <citation type="journal article" date="2019" name="New Phytol.">
        <title>Comparative genomics reveals unique wood-decay strategies and fruiting body development in the Schizophyllaceae.</title>
        <authorList>
            <person name="Almasi E."/>
            <person name="Sahu N."/>
            <person name="Krizsan K."/>
            <person name="Balint B."/>
            <person name="Kovacs G.M."/>
            <person name="Kiss B."/>
            <person name="Cseklye J."/>
            <person name="Drula E."/>
            <person name="Henrissat B."/>
            <person name="Nagy I."/>
            <person name="Chovatia M."/>
            <person name="Adam C."/>
            <person name="LaButti K."/>
            <person name="Lipzen A."/>
            <person name="Riley R."/>
            <person name="Grigoriev I.V."/>
            <person name="Nagy L.G."/>
        </authorList>
    </citation>
    <scope>NUCLEOTIDE SEQUENCE [LARGE SCALE GENOMIC DNA]</scope>
    <source>
        <strain evidence="2 3">NL-1724</strain>
    </source>
</reference>
<dbReference type="STRING" id="97359.A0A550CYJ7"/>
<protein>
    <submittedName>
        <fullName evidence="2">Uncharacterized protein</fullName>
    </submittedName>
</protein>
<feature type="transmembrane region" description="Helical" evidence="1">
    <location>
        <begin position="200"/>
        <end position="223"/>
    </location>
</feature>
<proteinExistence type="predicted"/>
<name>A0A550CYJ7_9AGAR</name>
<evidence type="ECO:0000313" key="3">
    <source>
        <dbReference type="Proteomes" id="UP000320762"/>
    </source>
</evidence>
<evidence type="ECO:0000256" key="1">
    <source>
        <dbReference type="SAM" id="Phobius"/>
    </source>
</evidence>
<dbReference type="AlphaFoldDB" id="A0A550CYJ7"/>
<feature type="transmembrane region" description="Helical" evidence="1">
    <location>
        <begin position="255"/>
        <end position="280"/>
    </location>
</feature>
<keyword evidence="1" id="KW-1133">Transmembrane helix</keyword>
<dbReference type="Proteomes" id="UP000320762">
    <property type="component" value="Unassembled WGS sequence"/>
</dbReference>
<keyword evidence="3" id="KW-1185">Reference proteome</keyword>
<organism evidence="2 3">
    <name type="scientific">Schizophyllum amplum</name>
    <dbReference type="NCBI Taxonomy" id="97359"/>
    <lineage>
        <taxon>Eukaryota</taxon>
        <taxon>Fungi</taxon>
        <taxon>Dikarya</taxon>
        <taxon>Basidiomycota</taxon>
        <taxon>Agaricomycotina</taxon>
        <taxon>Agaricomycetes</taxon>
        <taxon>Agaricomycetidae</taxon>
        <taxon>Agaricales</taxon>
        <taxon>Schizophyllaceae</taxon>
        <taxon>Schizophyllum</taxon>
    </lineage>
</organism>
<feature type="transmembrane region" description="Helical" evidence="1">
    <location>
        <begin position="128"/>
        <end position="146"/>
    </location>
</feature>
<comment type="caution">
    <text evidence="2">The sequence shown here is derived from an EMBL/GenBank/DDBJ whole genome shotgun (WGS) entry which is preliminary data.</text>
</comment>
<keyword evidence="1" id="KW-0472">Membrane</keyword>